<protein>
    <submittedName>
        <fullName evidence="2">Uncharacterized protein</fullName>
    </submittedName>
</protein>
<dbReference type="eggNOG" id="ENOG502S4MP">
    <property type="taxonomic scope" value="Eukaryota"/>
</dbReference>
<keyword evidence="3" id="KW-1185">Reference proteome</keyword>
<feature type="compositionally biased region" description="Basic and acidic residues" evidence="1">
    <location>
        <begin position="279"/>
        <end position="300"/>
    </location>
</feature>
<sequence>MADRQDPFTFFNENIPQWLLQLTSITSKINVRHDEISMVPIPVSPTPAPLRNRKTGSTESLRPNDDQLETVHQAIAHDVASPVPSEDVPPAVRQHQQAMLANRKRKTASVISGNAMSGPLKYRTRSMIVVYYDSEVQKAFEGMVRNIGTGRNLLRKGKMAARMSALTDLSRDDEDEKMEVDEDEDEDELLKKVAYRPSKAVGFRTTRSRQSPGLGLGGAATEHFDVADKALEKAQGLCEKGAHQFLRDGDCSDEIDGAKECFEEVLAVAVKEVEKLKAQVERQKKKKEERQLSQEKKQTYEEPSQQPERMEVSSPTPAKMGQPMMIEVDDDEDDDEEFVMPPRPIRLTSRAC</sequence>
<dbReference type="HOGENOM" id="CLU_041458_0_0_1"/>
<dbReference type="RefSeq" id="XP_007776285.1">
    <property type="nucleotide sequence ID" value="XM_007778095.1"/>
</dbReference>
<dbReference type="EMBL" id="JH767554">
    <property type="protein sequence ID" value="EON60968.1"/>
    <property type="molecule type" value="Genomic_DNA"/>
</dbReference>
<organism evidence="2 3">
    <name type="scientific">Coniosporium apollinis (strain CBS 100218)</name>
    <name type="common">Rock-inhabiting black yeast</name>
    <dbReference type="NCBI Taxonomy" id="1168221"/>
    <lineage>
        <taxon>Eukaryota</taxon>
        <taxon>Fungi</taxon>
        <taxon>Dikarya</taxon>
        <taxon>Ascomycota</taxon>
        <taxon>Pezizomycotina</taxon>
        <taxon>Dothideomycetes</taxon>
        <taxon>Dothideomycetes incertae sedis</taxon>
        <taxon>Coniosporium</taxon>
    </lineage>
</organism>
<dbReference type="AlphaFoldDB" id="R7YGF4"/>
<dbReference type="OrthoDB" id="3886346at2759"/>
<evidence type="ECO:0000256" key="1">
    <source>
        <dbReference type="SAM" id="MobiDB-lite"/>
    </source>
</evidence>
<name>R7YGF4_CONA1</name>
<feature type="region of interest" description="Disordered" evidence="1">
    <location>
        <begin position="40"/>
        <end position="63"/>
    </location>
</feature>
<dbReference type="Proteomes" id="UP000016924">
    <property type="component" value="Unassembled WGS sequence"/>
</dbReference>
<feature type="compositionally biased region" description="Acidic residues" evidence="1">
    <location>
        <begin position="327"/>
        <end position="338"/>
    </location>
</feature>
<proteinExistence type="predicted"/>
<evidence type="ECO:0000313" key="3">
    <source>
        <dbReference type="Proteomes" id="UP000016924"/>
    </source>
</evidence>
<dbReference type="GeneID" id="19897489"/>
<accession>R7YGF4</accession>
<gene>
    <name evidence="2" type="ORF">W97_00178</name>
</gene>
<feature type="region of interest" description="Disordered" evidence="1">
    <location>
        <begin position="279"/>
        <end position="352"/>
    </location>
</feature>
<dbReference type="OMA" id="VCSIHTD"/>
<evidence type="ECO:0000313" key="2">
    <source>
        <dbReference type="EMBL" id="EON60968.1"/>
    </source>
</evidence>
<reference evidence="3" key="1">
    <citation type="submission" date="2012-06" db="EMBL/GenBank/DDBJ databases">
        <title>The genome sequence of Coniosporium apollinis CBS 100218.</title>
        <authorList>
            <consortium name="The Broad Institute Genome Sequencing Platform"/>
            <person name="Cuomo C."/>
            <person name="Gorbushina A."/>
            <person name="Noack S."/>
            <person name="Walker B."/>
            <person name="Young S.K."/>
            <person name="Zeng Q."/>
            <person name="Gargeya S."/>
            <person name="Fitzgerald M."/>
            <person name="Haas B."/>
            <person name="Abouelleil A."/>
            <person name="Alvarado L."/>
            <person name="Arachchi H.M."/>
            <person name="Berlin A.M."/>
            <person name="Chapman S.B."/>
            <person name="Goldberg J."/>
            <person name="Griggs A."/>
            <person name="Gujja S."/>
            <person name="Hansen M."/>
            <person name="Howarth C."/>
            <person name="Imamovic A."/>
            <person name="Larimer J."/>
            <person name="McCowan C."/>
            <person name="Montmayeur A."/>
            <person name="Murphy C."/>
            <person name="Neiman D."/>
            <person name="Pearson M."/>
            <person name="Priest M."/>
            <person name="Roberts A."/>
            <person name="Saif S."/>
            <person name="Shea T."/>
            <person name="Sisk P."/>
            <person name="Sykes S."/>
            <person name="Wortman J."/>
            <person name="Nusbaum C."/>
            <person name="Birren B."/>
        </authorList>
    </citation>
    <scope>NUCLEOTIDE SEQUENCE [LARGE SCALE GENOMIC DNA]</scope>
    <source>
        <strain evidence="3">CBS 100218</strain>
    </source>
</reference>